<dbReference type="InterPro" id="IPR027417">
    <property type="entry name" value="P-loop_NTPase"/>
</dbReference>
<dbReference type="Gene3D" id="3.80.10.10">
    <property type="entry name" value="Ribonuclease Inhibitor"/>
    <property type="match status" value="1"/>
</dbReference>
<dbReference type="InterPro" id="IPR042197">
    <property type="entry name" value="Apaf_helical"/>
</dbReference>
<evidence type="ECO:0000256" key="3">
    <source>
        <dbReference type="ARBA" id="ARBA00022737"/>
    </source>
</evidence>
<dbReference type="SUPFAM" id="SSF52058">
    <property type="entry name" value="L domain-like"/>
    <property type="match status" value="1"/>
</dbReference>
<evidence type="ECO:0000259" key="9">
    <source>
        <dbReference type="Pfam" id="PF23559"/>
    </source>
</evidence>
<reference evidence="11" key="1">
    <citation type="journal article" date="2009" name="Rice">
        <title>De Novo Next Generation Sequencing of Plant Genomes.</title>
        <authorList>
            <person name="Rounsley S."/>
            <person name="Marri P.R."/>
            <person name="Yu Y."/>
            <person name="He R."/>
            <person name="Sisneros N."/>
            <person name="Goicoechea J.L."/>
            <person name="Lee S.J."/>
            <person name="Angelova A."/>
            <person name="Kudrna D."/>
            <person name="Luo M."/>
            <person name="Affourtit J."/>
            <person name="Desany B."/>
            <person name="Knight J."/>
            <person name="Niazi F."/>
            <person name="Egholm M."/>
            <person name="Wing R.A."/>
        </authorList>
    </citation>
    <scope>NUCLEOTIDE SEQUENCE [LARGE SCALE GENOMIC DNA]</scope>
    <source>
        <strain evidence="11">cv. IRGC 105608</strain>
    </source>
</reference>
<keyword evidence="4" id="KW-0547">Nucleotide-binding</keyword>
<dbReference type="eggNOG" id="KOG4658">
    <property type="taxonomic scope" value="Eukaryota"/>
</dbReference>
<evidence type="ECO:0000259" key="7">
    <source>
        <dbReference type="Pfam" id="PF00931"/>
    </source>
</evidence>
<organism evidence="11">
    <name type="scientific">Oryza barthii</name>
    <dbReference type="NCBI Taxonomy" id="65489"/>
    <lineage>
        <taxon>Eukaryota</taxon>
        <taxon>Viridiplantae</taxon>
        <taxon>Streptophyta</taxon>
        <taxon>Embryophyta</taxon>
        <taxon>Tracheophyta</taxon>
        <taxon>Spermatophyta</taxon>
        <taxon>Magnoliopsida</taxon>
        <taxon>Liliopsida</taxon>
        <taxon>Poales</taxon>
        <taxon>Poaceae</taxon>
        <taxon>BOP clade</taxon>
        <taxon>Oryzoideae</taxon>
        <taxon>Oryzeae</taxon>
        <taxon>Oryzinae</taxon>
        <taxon>Oryza</taxon>
    </lineage>
</organism>
<dbReference type="STRING" id="65489.A0A0D3HJU9"/>
<evidence type="ECO:0000256" key="4">
    <source>
        <dbReference type="ARBA" id="ARBA00022741"/>
    </source>
</evidence>
<dbReference type="EnsemblPlants" id="OBART11G07440.1">
    <property type="protein sequence ID" value="OBART11G07440.1"/>
    <property type="gene ID" value="OBART11G07440"/>
</dbReference>
<dbReference type="Gene3D" id="1.20.5.4130">
    <property type="match status" value="1"/>
</dbReference>
<dbReference type="GO" id="GO:0009626">
    <property type="term" value="P:plant-type hypersensitive response"/>
    <property type="evidence" value="ECO:0007669"/>
    <property type="project" value="UniProtKB-ARBA"/>
</dbReference>
<evidence type="ECO:0000256" key="6">
    <source>
        <dbReference type="ARBA" id="ARBA00023054"/>
    </source>
</evidence>
<dbReference type="AlphaFoldDB" id="A0A0D3HJU9"/>
<feature type="domain" description="Disease resistance protein winged helix" evidence="9">
    <location>
        <begin position="460"/>
        <end position="531"/>
    </location>
</feature>
<comment type="similarity">
    <text evidence="1">Belongs to the disease resistance NB-LRR family.</text>
</comment>
<protein>
    <submittedName>
        <fullName evidence="11">Uncharacterized protein</fullName>
    </submittedName>
</protein>
<evidence type="ECO:0000256" key="1">
    <source>
        <dbReference type="ARBA" id="ARBA00008894"/>
    </source>
</evidence>
<evidence type="ECO:0000259" key="8">
    <source>
        <dbReference type="Pfam" id="PF18052"/>
    </source>
</evidence>
<keyword evidence="6" id="KW-0175">Coiled coil</keyword>
<dbReference type="PANTHER" id="PTHR23155">
    <property type="entry name" value="DISEASE RESISTANCE PROTEIN RP"/>
    <property type="match status" value="1"/>
</dbReference>
<name>A0A0D3HJU9_9ORYZ</name>
<dbReference type="InterPro" id="IPR041118">
    <property type="entry name" value="Rx_N"/>
</dbReference>
<dbReference type="InterPro" id="IPR002182">
    <property type="entry name" value="NB-ARC"/>
</dbReference>
<evidence type="ECO:0000256" key="5">
    <source>
        <dbReference type="ARBA" id="ARBA00022821"/>
    </source>
</evidence>
<feature type="domain" description="NB-ARC" evidence="7">
    <location>
        <begin position="202"/>
        <end position="375"/>
    </location>
</feature>
<dbReference type="FunFam" id="1.10.10.10:FF:000322">
    <property type="entry name" value="Probable disease resistance protein At1g63360"/>
    <property type="match status" value="1"/>
</dbReference>
<dbReference type="InterPro" id="IPR032675">
    <property type="entry name" value="LRR_dom_sf"/>
</dbReference>
<keyword evidence="3" id="KW-0677">Repeat</keyword>
<dbReference type="Gene3D" id="3.40.50.300">
    <property type="entry name" value="P-loop containing nucleotide triphosphate hydrolases"/>
    <property type="match status" value="1"/>
</dbReference>
<feature type="domain" description="Disease resistance N-terminal" evidence="8">
    <location>
        <begin position="49"/>
        <end position="129"/>
    </location>
</feature>
<sequence length="935" mass="106671">MNGDNLSDKPQKNQGVTRAKSGLASCQAMLLAISKISVALGDEATRAVIAKLSGKVTNLRELPNKVEYIRRELRVMKDVIQDLDSTNTNMNVVKGWIDELRKLAYRVEDIMDKYSYYACQLQQEGSVMRFVRGAHYASVFSEVASEVMKIKGDIEQVKRQQMEWLPTVQLIPRTPTDIETPRSQGRRKLLECGDPVGIEYNRKRLFELLYSEEPGHKVITVSGMGGLGKTTLALDVYEREKIKFPVHAWITVSQTYTVVSLLRQLVSPLILMEQESSESKEDLINKMGVHELTEELKRKTENCTTCLIVLDDVWDQNVYFEIKGMLKNLQESRIIITTRMEHVAVLAPSECHLKIQALGEIDAFNLFCRRAFYNRKDHRCPPDLENVVASIITKCKGLPLAIVTMGGLMSSKLPTEHVWQQMYNQLRSELAKNDDVKAILKLSYHSLPADQKNCFLYCSLFPEDFRISRESLVRYWVAEGFAVRVEHNGPEDVAEVNLMELIHRNMLEVDEYDELGRVSSCKMHDIVRNLALSIARQERFGYANDFGAVEKVDWEVRRLSLFLNNGKGCGSTVKFPHLRALLETISHPPGMLSSILSESKYLTVLELQDSDITEVPACIGKLFNLRYIGLRRTRLRSLPESIEKLTNLQTLDIKLSKIEKLPRGITKIKKLRHLLADRYVDETQSGFRYITAIKAPKDLSNLEELETLGTMEASKHLAEQLKKLMKLRSVWIDNISSADCGTIFPTLSNMPLLSSLLLSATDENEPLCFEALKPRSTELHRLIIRGQWTKGTLDYPIFHSHGMHLKYLAVSWCHLGEDPLRILSSRLDNLTYLRLNNMHSAKRLVLDATAFPCLKTLVLKHMPDVNQLKIMNGALPVIEDLYIVALSGLESVPPGIETLQTLKKLWLLDLHRDFKAHWIDSEMHQKMQHIPELRV</sequence>
<dbReference type="GO" id="GO:0042742">
    <property type="term" value="P:defense response to bacterium"/>
    <property type="evidence" value="ECO:0007669"/>
    <property type="project" value="UniProtKB-ARBA"/>
</dbReference>
<dbReference type="SUPFAM" id="SSF52540">
    <property type="entry name" value="P-loop containing nucleoside triphosphate hydrolases"/>
    <property type="match status" value="1"/>
</dbReference>
<dbReference type="Pfam" id="PF23598">
    <property type="entry name" value="LRR_14"/>
    <property type="match status" value="1"/>
</dbReference>
<dbReference type="InterPro" id="IPR055414">
    <property type="entry name" value="LRR_R13L4/SHOC2-like"/>
</dbReference>
<dbReference type="Pfam" id="PF23559">
    <property type="entry name" value="WHD_DRP"/>
    <property type="match status" value="1"/>
</dbReference>
<evidence type="ECO:0000256" key="2">
    <source>
        <dbReference type="ARBA" id="ARBA00022614"/>
    </source>
</evidence>
<reference evidence="11" key="2">
    <citation type="submission" date="2015-03" db="UniProtKB">
        <authorList>
            <consortium name="EnsemblPlants"/>
        </authorList>
    </citation>
    <scope>IDENTIFICATION</scope>
</reference>
<accession>A0A0D3HJU9</accession>
<dbReference type="PANTHER" id="PTHR23155:SF1216">
    <property type="entry name" value="OS04G0219600 PROTEIN"/>
    <property type="match status" value="1"/>
</dbReference>
<keyword evidence="5" id="KW-0611">Plant defense</keyword>
<dbReference type="Gene3D" id="1.10.8.430">
    <property type="entry name" value="Helical domain of apoptotic protease-activating factors"/>
    <property type="match status" value="1"/>
</dbReference>
<feature type="domain" description="Disease resistance R13L4/SHOC-2-like LRR" evidence="10">
    <location>
        <begin position="588"/>
        <end position="907"/>
    </location>
</feature>
<dbReference type="Pfam" id="PF18052">
    <property type="entry name" value="Rx_N"/>
    <property type="match status" value="1"/>
</dbReference>
<dbReference type="InterPro" id="IPR036388">
    <property type="entry name" value="WH-like_DNA-bd_sf"/>
</dbReference>
<keyword evidence="12" id="KW-1185">Reference proteome</keyword>
<dbReference type="PaxDb" id="65489-OBART11G07440.1"/>
<dbReference type="Gene3D" id="1.10.10.10">
    <property type="entry name" value="Winged helix-like DNA-binding domain superfamily/Winged helix DNA-binding domain"/>
    <property type="match status" value="1"/>
</dbReference>
<dbReference type="Gramene" id="OBART11G07440.1">
    <property type="protein sequence ID" value="OBART11G07440.1"/>
    <property type="gene ID" value="OBART11G07440"/>
</dbReference>
<dbReference type="InterPro" id="IPR044974">
    <property type="entry name" value="Disease_R_plants"/>
</dbReference>
<dbReference type="Proteomes" id="UP000026960">
    <property type="component" value="Chromosome 11"/>
</dbReference>
<dbReference type="PRINTS" id="PR00364">
    <property type="entry name" value="DISEASERSIST"/>
</dbReference>
<proteinExistence type="inferred from homology"/>
<dbReference type="HOGENOM" id="CLU_000837_25_4_1"/>
<evidence type="ECO:0000259" key="10">
    <source>
        <dbReference type="Pfam" id="PF23598"/>
    </source>
</evidence>
<dbReference type="InterPro" id="IPR058922">
    <property type="entry name" value="WHD_DRP"/>
</dbReference>
<dbReference type="GO" id="GO:0043531">
    <property type="term" value="F:ADP binding"/>
    <property type="evidence" value="ECO:0007669"/>
    <property type="project" value="InterPro"/>
</dbReference>
<dbReference type="Pfam" id="PF00931">
    <property type="entry name" value="NB-ARC"/>
    <property type="match status" value="1"/>
</dbReference>
<keyword evidence="2" id="KW-0433">Leucine-rich repeat</keyword>
<evidence type="ECO:0000313" key="11">
    <source>
        <dbReference type="EnsemblPlants" id="OBART11G07440.1"/>
    </source>
</evidence>
<evidence type="ECO:0000313" key="12">
    <source>
        <dbReference type="Proteomes" id="UP000026960"/>
    </source>
</evidence>
<dbReference type="GO" id="GO:0002758">
    <property type="term" value="P:innate immune response-activating signaling pathway"/>
    <property type="evidence" value="ECO:0007669"/>
    <property type="project" value="UniProtKB-ARBA"/>
</dbReference>